<keyword evidence="6 7" id="KW-0472">Membrane</keyword>
<organism evidence="8 10">
    <name type="scientific">Eisenbergiella massiliensis</name>
    <dbReference type="NCBI Taxonomy" id="1720294"/>
    <lineage>
        <taxon>Bacteria</taxon>
        <taxon>Bacillati</taxon>
        <taxon>Bacillota</taxon>
        <taxon>Clostridia</taxon>
        <taxon>Lachnospirales</taxon>
        <taxon>Lachnospiraceae</taxon>
        <taxon>Eisenbergiella</taxon>
    </lineage>
</organism>
<comment type="subcellular location">
    <subcellularLocation>
        <location evidence="1">Cell membrane</location>
        <topology evidence="1">Multi-pass membrane protein</topology>
    </subcellularLocation>
</comment>
<evidence type="ECO:0000256" key="6">
    <source>
        <dbReference type="ARBA" id="ARBA00023136"/>
    </source>
</evidence>
<evidence type="ECO:0000313" key="9">
    <source>
        <dbReference type="EMBL" id="RGE64752.1"/>
    </source>
</evidence>
<feature type="transmembrane region" description="Helical" evidence="7">
    <location>
        <begin position="96"/>
        <end position="118"/>
    </location>
</feature>
<feature type="transmembrane region" description="Helical" evidence="7">
    <location>
        <begin position="20"/>
        <end position="44"/>
    </location>
</feature>
<dbReference type="InterPro" id="IPR048279">
    <property type="entry name" value="MdtK-like"/>
</dbReference>
<evidence type="ECO:0000256" key="1">
    <source>
        <dbReference type="ARBA" id="ARBA00004651"/>
    </source>
</evidence>
<dbReference type="AlphaFoldDB" id="A0A3E3I9C9"/>
<dbReference type="EMBL" id="QVLU01000037">
    <property type="protein sequence ID" value="RGE64752.1"/>
    <property type="molecule type" value="Genomic_DNA"/>
</dbReference>
<keyword evidence="4 7" id="KW-0812">Transmembrane</keyword>
<feature type="transmembrane region" description="Helical" evidence="7">
    <location>
        <begin position="64"/>
        <end position="84"/>
    </location>
</feature>
<evidence type="ECO:0000256" key="4">
    <source>
        <dbReference type="ARBA" id="ARBA00022692"/>
    </source>
</evidence>
<dbReference type="GO" id="GO:0015297">
    <property type="term" value="F:antiporter activity"/>
    <property type="evidence" value="ECO:0007669"/>
    <property type="project" value="InterPro"/>
</dbReference>
<keyword evidence="3" id="KW-1003">Cell membrane</keyword>
<dbReference type="GO" id="GO:0042910">
    <property type="term" value="F:xenobiotic transmembrane transporter activity"/>
    <property type="evidence" value="ECO:0007669"/>
    <property type="project" value="InterPro"/>
</dbReference>
<dbReference type="PIRSF" id="PIRSF006603">
    <property type="entry name" value="DinF"/>
    <property type="match status" value="1"/>
</dbReference>
<feature type="transmembrane region" description="Helical" evidence="7">
    <location>
        <begin position="201"/>
        <end position="219"/>
    </location>
</feature>
<dbReference type="Proteomes" id="UP000260812">
    <property type="component" value="Unassembled WGS sequence"/>
</dbReference>
<dbReference type="InterPro" id="IPR002528">
    <property type="entry name" value="MATE_fam"/>
</dbReference>
<dbReference type="Pfam" id="PF01554">
    <property type="entry name" value="MatE"/>
    <property type="match status" value="2"/>
</dbReference>
<sequence>MMMKARIILSADKKDFYKELFSLAIPIGMQNLLVALISATDALMLGRFSQDAVSAVSLANQVVFIMNLFIGAVVGGGGVLLAQYWGKGDRTMVKNIFCTILKWAFGISLVFFAFAMFIPETLMRIYTPEPKLIEIGTSYLRAVAFSYLFSGITNCYYLMMKLEGKAVKSVYISVVTLITDMVIDLFLIYGLCGVPRLGANGSAYSTVVVELVALVWCITESHKKGSLRPDLQGFKWFSKAITKDMFKVSLPMLGSSLAWGLGFSLHSLIMGHLGSDATAAASITSVAQELITCVCKGISAGAGIMVGKLLGRNMFDKAREYGKRFCYISFWTGGIHMALLCILAPVVTIFFVLSETAKQYLIMMLLFSGVYVFAYSINTIVVCGVFPAGGDSRYDAISVFFASWCFALPLALLGTFVFDLPVMVVYILMCADEIVKLPFILPRYRKYLWLKNLTREEDAAA</sequence>
<feature type="transmembrane region" description="Helical" evidence="7">
    <location>
        <begin position="398"/>
        <end position="418"/>
    </location>
</feature>
<dbReference type="PANTHER" id="PTHR42925:SF2">
    <property type="entry name" value="NA+ DRIVEN MULTIDRUG EFFLUX PUMP"/>
    <property type="match status" value="1"/>
</dbReference>
<protein>
    <submittedName>
        <fullName evidence="8">MATE family efflux transporter</fullName>
    </submittedName>
</protein>
<name>A0A3E3I9C9_9FIRM</name>
<feature type="transmembrane region" description="Helical" evidence="7">
    <location>
        <begin position="248"/>
        <end position="269"/>
    </location>
</feature>
<evidence type="ECO:0000313" key="11">
    <source>
        <dbReference type="Proteomes" id="UP000261166"/>
    </source>
</evidence>
<keyword evidence="5 7" id="KW-1133">Transmembrane helix</keyword>
<dbReference type="OrthoDB" id="9780160at2"/>
<feature type="transmembrane region" description="Helical" evidence="7">
    <location>
        <begin position="138"/>
        <end position="158"/>
    </location>
</feature>
<accession>A0A3E3I9C9</accession>
<proteinExistence type="predicted"/>
<feature type="transmembrane region" description="Helical" evidence="7">
    <location>
        <begin position="170"/>
        <end position="189"/>
    </location>
</feature>
<dbReference type="RefSeq" id="WP_081745277.1">
    <property type="nucleotide sequence ID" value="NZ_JBKVAZ010000009.1"/>
</dbReference>
<dbReference type="GeneID" id="97986594"/>
<feature type="transmembrane region" description="Helical" evidence="7">
    <location>
        <begin position="360"/>
        <end position="386"/>
    </location>
</feature>
<keyword evidence="2" id="KW-0813">Transport</keyword>
<feature type="transmembrane region" description="Helical" evidence="7">
    <location>
        <begin position="289"/>
        <end position="310"/>
    </location>
</feature>
<feature type="transmembrane region" description="Helical" evidence="7">
    <location>
        <begin position="424"/>
        <end position="441"/>
    </location>
</feature>
<evidence type="ECO:0000313" key="8">
    <source>
        <dbReference type="EMBL" id="RGE63641.1"/>
    </source>
</evidence>
<dbReference type="Proteomes" id="UP000261166">
    <property type="component" value="Unassembled WGS sequence"/>
</dbReference>
<dbReference type="EMBL" id="QVLV01000003">
    <property type="protein sequence ID" value="RGE63641.1"/>
    <property type="molecule type" value="Genomic_DNA"/>
</dbReference>
<reference evidence="8 11" key="1">
    <citation type="submission" date="2018-08" db="EMBL/GenBank/DDBJ databases">
        <title>A genome reference for cultivated species of the human gut microbiota.</title>
        <authorList>
            <person name="Zou Y."/>
            <person name="Xue W."/>
            <person name="Luo G."/>
        </authorList>
    </citation>
    <scope>NUCLEOTIDE SEQUENCE [LARGE SCALE GENOMIC DNA]</scope>
    <source>
        <strain evidence="9 11">AF26-4BH</strain>
        <strain evidence="8">TF05-5AC</strain>
    </source>
</reference>
<feature type="transmembrane region" description="Helical" evidence="7">
    <location>
        <begin position="330"/>
        <end position="354"/>
    </location>
</feature>
<evidence type="ECO:0000256" key="2">
    <source>
        <dbReference type="ARBA" id="ARBA00022448"/>
    </source>
</evidence>
<keyword evidence="10" id="KW-1185">Reference proteome</keyword>
<dbReference type="NCBIfam" id="TIGR00797">
    <property type="entry name" value="matE"/>
    <property type="match status" value="1"/>
</dbReference>
<gene>
    <name evidence="9" type="ORF">DWY69_26570</name>
    <name evidence="8" type="ORF">DXC51_06800</name>
</gene>
<evidence type="ECO:0000256" key="5">
    <source>
        <dbReference type="ARBA" id="ARBA00022989"/>
    </source>
</evidence>
<evidence type="ECO:0000313" key="10">
    <source>
        <dbReference type="Proteomes" id="UP000260812"/>
    </source>
</evidence>
<evidence type="ECO:0000256" key="3">
    <source>
        <dbReference type="ARBA" id="ARBA00022475"/>
    </source>
</evidence>
<dbReference type="PANTHER" id="PTHR42925">
    <property type="entry name" value="MULTIDRUG AND TOXIN EFFLUX PROTEIN MATE FAMILY"/>
    <property type="match status" value="1"/>
</dbReference>
<evidence type="ECO:0000256" key="7">
    <source>
        <dbReference type="SAM" id="Phobius"/>
    </source>
</evidence>
<dbReference type="GO" id="GO:0005886">
    <property type="term" value="C:plasma membrane"/>
    <property type="evidence" value="ECO:0007669"/>
    <property type="project" value="UniProtKB-SubCell"/>
</dbReference>
<comment type="caution">
    <text evidence="8">The sequence shown here is derived from an EMBL/GenBank/DDBJ whole genome shotgun (WGS) entry which is preliminary data.</text>
</comment>
<dbReference type="InterPro" id="IPR047135">
    <property type="entry name" value="YsiQ"/>
</dbReference>